<gene>
    <name evidence="2" type="ORF">RJT34_19711</name>
</gene>
<keyword evidence="1" id="KW-0472">Membrane</keyword>
<evidence type="ECO:0000313" key="3">
    <source>
        <dbReference type="Proteomes" id="UP001359559"/>
    </source>
</evidence>
<reference evidence="2 3" key="1">
    <citation type="submission" date="2024-01" db="EMBL/GenBank/DDBJ databases">
        <title>The genomes of 5 underutilized Papilionoideae crops provide insights into root nodulation and disease resistance.</title>
        <authorList>
            <person name="Yuan L."/>
        </authorList>
    </citation>
    <scope>NUCLEOTIDE SEQUENCE [LARGE SCALE GENOMIC DNA]</scope>
    <source>
        <strain evidence="2">LY-2023</strain>
        <tissue evidence="2">Leaf</tissue>
    </source>
</reference>
<keyword evidence="3" id="KW-1185">Reference proteome</keyword>
<comment type="caution">
    <text evidence="2">The sequence shown here is derived from an EMBL/GenBank/DDBJ whole genome shotgun (WGS) entry which is preliminary data.</text>
</comment>
<evidence type="ECO:0000313" key="2">
    <source>
        <dbReference type="EMBL" id="KAK7284957.1"/>
    </source>
</evidence>
<dbReference type="AlphaFoldDB" id="A0AAN9P461"/>
<feature type="transmembrane region" description="Helical" evidence="1">
    <location>
        <begin position="12"/>
        <end position="31"/>
    </location>
</feature>
<dbReference type="Proteomes" id="UP001359559">
    <property type="component" value="Unassembled WGS sequence"/>
</dbReference>
<organism evidence="2 3">
    <name type="scientific">Clitoria ternatea</name>
    <name type="common">Butterfly pea</name>
    <dbReference type="NCBI Taxonomy" id="43366"/>
    <lineage>
        <taxon>Eukaryota</taxon>
        <taxon>Viridiplantae</taxon>
        <taxon>Streptophyta</taxon>
        <taxon>Embryophyta</taxon>
        <taxon>Tracheophyta</taxon>
        <taxon>Spermatophyta</taxon>
        <taxon>Magnoliopsida</taxon>
        <taxon>eudicotyledons</taxon>
        <taxon>Gunneridae</taxon>
        <taxon>Pentapetalae</taxon>
        <taxon>rosids</taxon>
        <taxon>fabids</taxon>
        <taxon>Fabales</taxon>
        <taxon>Fabaceae</taxon>
        <taxon>Papilionoideae</taxon>
        <taxon>50 kb inversion clade</taxon>
        <taxon>NPAAA clade</taxon>
        <taxon>indigoferoid/millettioid clade</taxon>
        <taxon>Phaseoleae</taxon>
        <taxon>Clitoria</taxon>
    </lineage>
</organism>
<name>A0AAN9P461_CLITE</name>
<keyword evidence="1" id="KW-1133">Transmembrane helix</keyword>
<sequence length="109" mass="11945">MVSNPSSSLSLFITYFFPSRQGFILIIVLLYQSLSKLLIGGTTTLLHQYLTTLSIFRKQDLQQVRSYYGRNVGAYDGAISGQGDGPDDVLHTLVASASHQTPMATFPEA</sequence>
<keyword evidence="1" id="KW-0812">Transmembrane</keyword>
<dbReference type="EMBL" id="JAYKXN010000005">
    <property type="protein sequence ID" value="KAK7284957.1"/>
    <property type="molecule type" value="Genomic_DNA"/>
</dbReference>
<proteinExistence type="predicted"/>
<accession>A0AAN9P461</accession>
<evidence type="ECO:0000256" key="1">
    <source>
        <dbReference type="SAM" id="Phobius"/>
    </source>
</evidence>
<protein>
    <submittedName>
        <fullName evidence="2">Uncharacterized protein</fullName>
    </submittedName>
</protein>